<protein>
    <submittedName>
        <fullName evidence="2">Uncharacterized protein</fullName>
    </submittedName>
</protein>
<dbReference type="EMBL" id="JBHSMQ010000013">
    <property type="protein sequence ID" value="MFC5457815.1"/>
    <property type="molecule type" value="Genomic_DNA"/>
</dbReference>
<comment type="caution">
    <text evidence="2">The sequence shown here is derived from an EMBL/GenBank/DDBJ whole genome shotgun (WGS) entry which is preliminary data.</text>
</comment>
<organism evidence="2 3">
    <name type="scientific">Prosthecobacter fluviatilis</name>
    <dbReference type="NCBI Taxonomy" id="445931"/>
    <lineage>
        <taxon>Bacteria</taxon>
        <taxon>Pseudomonadati</taxon>
        <taxon>Verrucomicrobiota</taxon>
        <taxon>Verrucomicrobiia</taxon>
        <taxon>Verrucomicrobiales</taxon>
        <taxon>Verrucomicrobiaceae</taxon>
        <taxon>Prosthecobacter</taxon>
    </lineage>
</organism>
<keyword evidence="1" id="KW-0732">Signal</keyword>
<accession>A0ABW0KWM4</accession>
<feature type="signal peptide" evidence="1">
    <location>
        <begin position="1"/>
        <end position="18"/>
    </location>
</feature>
<name>A0ABW0KWM4_9BACT</name>
<evidence type="ECO:0000313" key="3">
    <source>
        <dbReference type="Proteomes" id="UP001596052"/>
    </source>
</evidence>
<proteinExistence type="predicted"/>
<evidence type="ECO:0000256" key="1">
    <source>
        <dbReference type="SAM" id="SignalP"/>
    </source>
</evidence>
<sequence>MKHSILATLLLFSCPTLWGQAAASAPKAAAPAEVQLTGTLEQRLAIGGETTGWVLRHGGGKERVQLLLPLEAFAWIRDGMVVAVTGVYGTKHYPERGEVAVFHVKKISQVVH</sequence>
<dbReference type="Proteomes" id="UP001596052">
    <property type="component" value="Unassembled WGS sequence"/>
</dbReference>
<evidence type="ECO:0000313" key="2">
    <source>
        <dbReference type="EMBL" id="MFC5457815.1"/>
    </source>
</evidence>
<dbReference type="RefSeq" id="WP_377171531.1">
    <property type="nucleotide sequence ID" value="NZ_JBHSMQ010000013.1"/>
</dbReference>
<reference evidence="3" key="1">
    <citation type="journal article" date="2019" name="Int. J. Syst. Evol. Microbiol.">
        <title>The Global Catalogue of Microorganisms (GCM) 10K type strain sequencing project: providing services to taxonomists for standard genome sequencing and annotation.</title>
        <authorList>
            <consortium name="The Broad Institute Genomics Platform"/>
            <consortium name="The Broad Institute Genome Sequencing Center for Infectious Disease"/>
            <person name="Wu L."/>
            <person name="Ma J."/>
        </authorList>
    </citation>
    <scope>NUCLEOTIDE SEQUENCE [LARGE SCALE GENOMIC DNA]</scope>
    <source>
        <strain evidence="3">CGMCC 4.1469</strain>
    </source>
</reference>
<gene>
    <name evidence="2" type="ORF">ACFQDI_23300</name>
</gene>
<keyword evidence="3" id="KW-1185">Reference proteome</keyword>
<feature type="chain" id="PRO_5046203092" evidence="1">
    <location>
        <begin position="19"/>
        <end position="112"/>
    </location>
</feature>